<comment type="caution">
    <text evidence="1">The sequence shown here is derived from an EMBL/GenBank/DDBJ whole genome shotgun (WGS) entry which is preliminary data.</text>
</comment>
<accession>A0A840MPD6</accession>
<sequence>MAEFNATDANNPASHRNTSSFKEFLAQTGSLYCEPDSEMRPIFVPRRRTY</sequence>
<protein>
    <submittedName>
        <fullName evidence="1">Uncharacterized protein</fullName>
    </submittedName>
</protein>
<evidence type="ECO:0000313" key="1">
    <source>
        <dbReference type="EMBL" id="MBB5050329.1"/>
    </source>
</evidence>
<proteinExistence type="predicted"/>
<dbReference type="Proteomes" id="UP000521227">
    <property type="component" value="Unassembled WGS sequence"/>
</dbReference>
<dbReference type="AlphaFoldDB" id="A0A840MPD6"/>
<evidence type="ECO:0000313" key="2">
    <source>
        <dbReference type="Proteomes" id="UP000521227"/>
    </source>
</evidence>
<name>A0A840MPD6_9BRAD</name>
<reference evidence="1 2" key="1">
    <citation type="submission" date="2020-08" db="EMBL/GenBank/DDBJ databases">
        <title>Genomic Encyclopedia of Type Strains, Phase IV (KMG-IV): sequencing the most valuable type-strain genomes for metagenomic binning, comparative biology and taxonomic classification.</title>
        <authorList>
            <person name="Goeker M."/>
        </authorList>
    </citation>
    <scope>NUCLEOTIDE SEQUENCE [LARGE SCALE GENOMIC DNA]</scope>
    <source>
        <strain evidence="1 2">DSM 17498</strain>
    </source>
</reference>
<dbReference type="EMBL" id="JACHIJ010000001">
    <property type="protein sequence ID" value="MBB5050329.1"/>
    <property type="molecule type" value="Genomic_DNA"/>
</dbReference>
<organism evidence="1 2">
    <name type="scientific">Afipia massiliensis</name>
    <dbReference type="NCBI Taxonomy" id="211460"/>
    <lineage>
        <taxon>Bacteria</taxon>
        <taxon>Pseudomonadati</taxon>
        <taxon>Pseudomonadota</taxon>
        <taxon>Alphaproteobacteria</taxon>
        <taxon>Hyphomicrobiales</taxon>
        <taxon>Nitrobacteraceae</taxon>
        <taxon>Afipia</taxon>
    </lineage>
</organism>
<dbReference type="RefSeq" id="WP_184082796.1">
    <property type="nucleotide sequence ID" value="NZ_JACHIJ010000001.1"/>
</dbReference>
<gene>
    <name evidence="1" type="ORF">HNQ36_000277</name>
</gene>